<dbReference type="InterPro" id="IPR013320">
    <property type="entry name" value="ConA-like_dom_sf"/>
</dbReference>
<comment type="pathway">
    <text evidence="1">Glycan metabolism; L-arabinan degradation.</text>
</comment>
<evidence type="ECO:0000256" key="1">
    <source>
        <dbReference type="ARBA" id="ARBA00004834"/>
    </source>
</evidence>
<dbReference type="Gene3D" id="2.60.120.200">
    <property type="match status" value="1"/>
</dbReference>
<dbReference type="Gene3D" id="2.115.10.20">
    <property type="entry name" value="Glycosyl hydrolase domain, family 43"/>
    <property type="match status" value="1"/>
</dbReference>
<comment type="caution">
    <text evidence="10">The sequence shown here is derived from an EMBL/GenBank/DDBJ whole genome shotgun (WGS) entry which is preliminary data.</text>
</comment>
<feature type="transmembrane region" description="Helical" evidence="8">
    <location>
        <begin position="52"/>
        <end position="73"/>
    </location>
</feature>
<feature type="domain" description="Beta-xylosidase C-terminal Concanavalin A-like" evidence="9">
    <location>
        <begin position="612"/>
        <end position="804"/>
    </location>
</feature>
<comment type="similarity">
    <text evidence="2">Belongs to the glycosyl hydrolase 43 family.</text>
</comment>
<evidence type="ECO:0000256" key="3">
    <source>
        <dbReference type="ARBA" id="ARBA00022801"/>
    </source>
</evidence>
<dbReference type="AlphaFoldDB" id="A0A4R0K8F5"/>
<dbReference type="GO" id="GO:0004553">
    <property type="term" value="F:hydrolase activity, hydrolyzing O-glycosyl compounds"/>
    <property type="evidence" value="ECO:0007669"/>
    <property type="project" value="InterPro"/>
</dbReference>
<dbReference type="SUPFAM" id="SSF49899">
    <property type="entry name" value="Concanavalin A-like lectins/glucanases"/>
    <property type="match status" value="1"/>
</dbReference>
<name>A0A4R0K8F5_9ACTN</name>
<accession>A0A4R0K8F5</accession>
<dbReference type="Gene3D" id="2.60.120.560">
    <property type="entry name" value="Exo-inulinase, domain 1"/>
    <property type="match status" value="1"/>
</dbReference>
<evidence type="ECO:0000256" key="4">
    <source>
        <dbReference type="ARBA" id="ARBA00023295"/>
    </source>
</evidence>
<dbReference type="PANTHER" id="PTHR43301:SF3">
    <property type="entry name" value="ARABINAN ENDO-1,5-ALPHA-L-ARABINOSIDASE A-RELATED"/>
    <property type="match status" value="1"/>
</dbReference>
<sequence>MSSDVAFRIYLCTKGLQRCNECPKMGRTAPAPEEIPVTAYCRKLARSGRRLAVVWLALLAAVGVVAPVGTAPVSATEAAPAESTFQNPVSATPPGSLADPSVIRGRDGFWYSFTTARNITIQRSKDLISWEPAGTVFTDTTRPEWFRDTSTIWAPDVSWLEGRYVLTFSAIDTAVAPNPNRSIGVASAPTPTGPWVADPAPVIPPGTWQPFPDEPPRMQGIIDSELFTAPDGRRYLYYGGFNGGIFVQEVDGQVRQRIGAPVRVVAEDAYEAAYVVYRSGWYWLFYSTGNCCSGPNSGYTVVVSRSRSPRGPFVDRTGAQANSAYPGGTPVLTPNGNAWVGTGHSTQATDASGQDWLLYHGIDRNRPWYDMQTQKPLVRSMFADQLDWIDGWPVVRAGQFASENGAAPKPALIADPVEGISTPDPNTWVGAEGWTVRREQAGGYLHAEATGGELHLQARQTMNTDLRARASVRAPLGRGQVGLMLGEFRPGAGVRVTLDADRRALVVTDTTPAAREIKRVALPAATDPGSWHELDVRIRGRQLVVEISEAGLYDPQARVEVKLPRPLHSGSVRLVAAGAPVDVDDVTAAQLYQPITTREPDPAVGRLDPARSDEFDGPLGSDWSWVREPAADVLDGRLDFPVQAGDLTGDTDSASVLLREPPPGDWVVETKLTLDFGAVLDKRFPQAGLIVYRDDDDFLRLSLRGHGRTRTTEYGKESVQNLGPNSGSVLSLAGAAPTTWMRIAHTTDPSTGEGRYRAAISRDGRHWVWGMTYTLPAADAAGTRVGLFAHGGDRAQQAHFDYLRWYQPSGS</sequence>
<dbReference type="InterPro" id="IPR041542">
    <property type="entry name" value="GH43_C2"/>
</dbReference>
<keyword evidence="11" id="KW-1185">Reference proteome</keyword>
<dbReference type="InterPro" id="IPR023296">
    <property type="entry name" value="Glyco_hydro_beta-prop_sf"/>
</dbReference>
<dbReference type="Pfam" id="PF04616">
    <property type="entry name" value="Glyco_hydro_43"/>
    <property type="match status" value="1"/>
</dbReference>
<evidence type="ECO:0000256" key="8">
    <source>
        <dbReference type="SAM" id="Phobius"/>
    </source>
</evidence>
<feature type="active site" description="Proton acceptor" evidence="5">
    <location>
        <position position="99"/>
    </location>
</feature>
<dbReference type="InterPro" id="IPR050727">
    <property type="entry name" value="GH43_arabinanases"/>
</dbReference>
<protein>
    <submittedName>
        <fullName evidence="10">Glycoside hydrolase</fullName>
    </submittedName>
</protein>
<evidence type="ECO:0000256" key="6">
    <source>
        <dbReference type="PIRSR" id="PIRSR606710-2"/>
    </source>
</evidence>
<evidence type="ECO:0000313" key="10">
    <source>
        <dbReference type="EMBL" id="TCC54396.1"/>
    </source>
</evidence>
<dbReference type="GO" id="GO:0005975">
    <property type="term" value="P:carbohydrate metabolic process"/>
    <property type="evidence" value="ECO:0007669"/>
    <property type="project" value="InterPro"/>
</dbReference>
<dbReference type="Pfam" id="PF17851">
    <property type="entry name" value="GH43_C2"/>
    <property type="match status" value="1"/>
</dbReference>
<dbReference type="InterPro" id="IPR006710">
    <property type="entry name" value="Glyco_hydro_43"/>
</dbReference>
<keyword evidence="8" id="KW-0812">Transmembrane</keyword>
<feature type="site" description="Important for catalytic activity, responsible for pKa modulation of the active site Glu and correct orientation of both the proton donor and substrate" evidence="6">
    <location>
        <position position="223"/>
    </location>
</feature>
<dbReference type="SUPFAM" id="SSF75005">
    <property type="entry name" value="Arabinanase/levansucrase/invertase"/>
    <property type="match status" value="1"/>
</dbReference>
<dbReference type="OrthoDB" id="9801455at2"/>
<keyword evidence="8" id="KW-0472">Membrane</keyword>
<organism evidence="10 11">
    <name type="scientific">Kribbella pittospori</name>
    <dbReference type="NCBI Taxonomy" id="722689"/>
    <lineage>
        <taxon>Bacteria</taxon>
        <taxon>Bacillati</taxon>
        <taxon>Actinomycetota</taxon>
        <taxon>Actinomycetes</taxon>
        <taxon>Propionibacteriales</taxon>
        <taxon>Kribbellaceae</taxon>
        <taxon>Kribbella</taxon>
    </lineage>
</organism>
<evidence type="ECO:0000259" key="9">
    <source>
        <dbReference type="Pfam" id="PF17851"/>
    </source>
</evidence>
<reference evidence="10 11" key="1">
    <citation type="submission" date="2019-02" db="EMBL/GenBank/DDBJ databases">
        <title>Kribbella capetownensis sp. nov. and Kribbella speibonae sp. nov., isolated from soil.</title>
        <authorList>
            <person name="Curtis S.M."/>
            <person name="Norton I."/>
            <person name="Everest G.J."/>
            <person name="Meyers P.R."/>
        </authorList>
    </citation>
    <scope>NUCLEOTIDE SEQUENCE [LARGE SCALE GENOMIC DNA]</scope>
    <source>
        <strain evidence="10 11">NRRL B-24813</strain>
    </source>
</reference>
<gene>
    <name evidence="10" type="ORF">E0H73_38770</name>
</gene>
<keyword evidence="3 10" id="KW-0378">Hydrolase</keyword>
<feature type="active site" description="Proton donor" evidence="5">
    <location>
        <position position="271"/>
    </location>
</feature>
<evidence type="ECO:0000256" key="5">
    <source>
        <dbReference type="PIRSR" id="PIRSR606710-1"/>
    </source>
</evidence>
<evidence type="ECO:0000256" key="2">
    <source>
        <dbReference type="ARBA" id="ARBA00009865"/>
    </source>
</evidence>
<keyword evidence="8" id="KW-1133">Transmembrane helix</keyword>
<dbReference type="PANTHER" id="PTHR43301">
    <property type="entry name" value="ARABINAN ENDO-1,5-ALPHA-L-ARABINOSIDASE"/>
    <property type="match status" value="1"/>
</dbReference>
<keyword evidence="4" id="KW-0326">Glycosidase</keyword>
<dbReference type="EMBL" id="SJKB01000019">
    <property type="protein sequence ID" value="TCC54396.1"/>
    <property type="molecule type" value="Genomic_DNA"/>
</dbReference>
<evidence type="ECO:0000256" key="7">
    <source>
        <dbReference type="SAM" id="MobiDB-lite"/>
    </source>
</evidence>
<dbReference type="Proteomes" id="UP000291144">
    <property type="component" value="Unassembled WGS sequence"/>
</dbReference>
<feature type="region of interest" description="Disordered" evidence="7">
    <location>
        <begin position="79"/>
        <end position="98"/>
    </location>
</feature>
<evidence type="ECO:0000313" key="11">
    <source>
        <dbReference type="Proteomes" id="UP000291144"/>
    </source>
</evidence>
<proteinExistence type="inferred from homology"/>